<organism evidence="2 3">
    <name type="scientific">Thetidibacter halocola</name>
    <dbReference type="NCBI Taxonomy" id="2827239"/>
    <lineage>
        <taxon>Bacteria</taxon>
        <taxon>Pseudomonadati</taxon>
        <taxon>Pseudomonadota</taxon>
        <taxon>Alphaproteobacteria</taxon>
        <taxon>Rhodobacterales</taxon>
        <taxon>Roseobacteraceae</taxon>
        <taxon>Thetidibacter</taxon>
    </lineage>
</organism>
<dbReference type="InterPro" id="IPR038740">
    <property type="entry name" value="BioF2-like_GNAT_dom"/>
</dbReference>
<feature type="domain" description="BioF2-like acetyltransferase" evidence="1">
    <location>
        <begin position="119"/>
        <end position="246"/>
    </location>
</feature>
<dbReference type="EMBL" id="JAGTUU010000002">
    <property type="protein sequence ID" value="MBS0123615.1"/>
    <property type="molecule type" value="Genomic_DNA"/>
</dbReference>
<sequence>MRDAVPLPQSPEFAAAMRLMGRPVRIETLGTGGDAIRWQVLSRRLRPLGQVDLISRGPLLRDVPLANWLDQARRAGPLILNADGADPQILRAAGFWPLVTPVSLALLPLGDAGVMRAALRQKWRNRLNRAEAQGLRVVRRGLMPDDWLLSAEAAQARTRGYRALPAVLSLAFAQANPGKAVVHEVTHRGAPVAAVLVLRHGGMATWQTGHVTEAGKRLGAMNLALWQAICHAAEAGHGVLDLGPVNSDDAPGLAHFKLGTGARIHRLSGTWLYHRALAPLAGRLPSCLAA</sequence>
<dbReference type="InterPro" id="IPR050644">
    <property type="entry name" value="PG_Glycine_Bridge_Synth"/>
</dbReference>
<dbReference type="Gene3D" id="3.40.630.30">
    <property type="match status" value="1"/>
</dbReference>
<comment type="caution">
    <text evidence="2">The sequence shown here is derived from an EMBL/GenBank/DDBJ whole genome shotgun (WGS) entry which is preliminary data.</text>
</comment>
<evidence type="ECO:0000259" key="1">
    <source>
        <dbReference type="Pfam" id="PF13480"/>
    </source>
</evidence>
<dbReference type="RefSeq" id="WP_212535583.1">
    <property type="nucleotide sequence ID" value="NZ_JAGTUU010000002.1"/>
</dbReference>
<keyword evidence="3" id="KW-1185">Reference proteome</keyword>
<gene>
    <name evidence="2" type="ORF">KB874_05660</name>
</gene>
<accession>A0A8J8B7J5</accession>
<dbReference type="InterPro" id="IPR016181">
    <property type="entry name" value="Acyl_CoA_acyltransferase"/>
</dbReference>
<proteinExistence type="predicted"/>
<dbReference type="SUPFAM" id="SSF55729">
    <property type="entry name" value="Acyl-CoA N-acyltransferases (Nat)"/>
    <property type="match status" value="1"/>
</dbReference>
<dbReference type="Proteomes" id="UP000681356">
    <property type="component" value="Unassembled WGS sequence"/>
</dbReference>
<dbReference type="PANTHER" id="PTHR36174:SF1">
    <property type="entry name" value="LIPID II:GLYCINE GLYCYLTRANSFERASE"/>
    <property type="match status" value="1"/>
</dbReference>
<protein>
    <submittedName>
        <fullName evidence="2">GNAT family N-acetyltransferase</fullName>
    </submittedName>
</protein>
<evidence type="ECO:0000313" key="2">
    <source>
        <dbReference type="EMBL" id="MBS0123615.1"/>
    </source>
</evidence>
<name>A0A8J8B7J5_9RHOB</name>
<dbReference type="AlphaFoldDB" id="A0A8J8B7J5"/>
<dbReference type="Pfam" id="PF13480">
    <property type="entry name" value="Acetyltransf_6"/>
    <property type="match status" value="1"/>
</dbReference>
<reference evidence="2" key="1">
    <citation type="submission" date="2021-04" db="EMBL/GenBank/DDBJ databases">
        <authorList>
            <person name="Yoon J."/>
        </authorList>
    </citation>
    <scope>NUCLEOTIDE SEQUENCE</scope>
    <source>
        <strain evidence="2">KMU-90</strain>
    </source>
</reference>
<evidence type="ECO:0000313" key="3">
    <source>
        <dbReference type="Proteomes" id="UP000681356"/>
    </source>
</evidence>
<dbReference type="PANTHER" id="PTHR36174">
    <property type="entry name" value="LIPID II:GLYCINE GLYCYLTRANSFERASE"/>
    <property type="match status" value="1"/>
</dbReference>